<dbReference type="NCBIfam" id="TIGR02595">
    <property type="entry name" value="PEP_CTERM"/>
    <property type="match status" value="1"/>
</dbReference>
<reference evidence="2" key="1">
    <citation type="journal article" date="2010" name="Nat. Biotechnol.">
        <title>Draft genome sequence of the oilseed species Ricinus communis.</title>
        <authorList>
            <person name="Chan A.P."/>
            <person name="Crabtree J."/>
            <person name="Zhao Q."/>
            <person name="Lorenzi H."/>
            <person name="Orvis J."/>
            <person name="Puiu D."/>
            <person name="Melake-Berhan A."/>
            <person name="Jones K.M."/>
            <person name="Redman J."/>
            <person name="Chen G."/>
            <person name="Cahoon E.B."/>
            <person name="Gedil M."/>
            <person name="Stanke M."/>
            <person name="Haas B.J."/>
            <person name="Wortman J.R."/>
            <person name="Fraser-Liggett C.M."/>
            <person name="Ravel J."/>
            <person name="Rabinowicz P.D."/>
        </authorList>
    </citation>
    <scope>NUCLEOTIDE SEQUENCE [LARGE SCALE GENOMIC DNA]</scope>
    <source>
        <strain evidence="2">cv. Hale</strain>
    </source>
</reference>
<sequence>MNVSGTVGVEYGNAQFSGNVVAKSGSQINTSTGTTATFNGAFNQQVGAVLGGGGTFIFNGGYSAGNSPGSVTVNGDVVFGASNEALFEIGGLLQGTQYDHLTVNGKLTFGGVLNISFIDGFTAKAGDSFDLLDWTTSSGTFSSINTQNAVLGSGLIWNFDQLNTTGSISVISTVVTTPVPEPENFALLALGLGVISVVARRKKQSA</sequence>
<organism evidence="1 2">
    <name type="scientific">Ricinus communis</name>
    <name type="common">Castor bean</name>
    <dbReference type="NCBI Taxonomy" id="3988"/>
    <lineage>
        <taxon>Eukaryota</taxon>
        <taxon>Viridiplantae</taxon>
        <taxon>Streptophyta</taxon>
        <taxon>Embryophyta</taxon>
        <taxon>Tracheophyta</taxon>
        <taxon>Spermatophyta</taxon>
        <taxon>Magnoliopsida</taxon>
        <taxon>eudicotyledons</taxon>
        <taxon>Gunneridae</taxon>
        <taxon>Pentapetalae</taxon>
        <taxon>rosids</taxon>
        <taxon>fabids</taxon>
        <taxon>Malpighiales</taxon>
        <taxon>Euphorbiaceae</taxon>
        <taxon>Acalyphoideae</taxon>
        <taxon>Acalypheae</taxon>
        <taxon>Ricinus</taxon>
    </lineage>
</organism>
<protein>
    <submittedName>
        <fullName evidence="1">Uncharacterized protein</fullName>
    </submittedName>
</protein>
<dbReference type="InParanoid" id="B9TPB0"/>
<accession>B9TPB0</accession>
<dbReference type="AlphaFoldDB" id="B9TPB0"/>
<keyword evidence="2" id="KW-1185">Reference proteome</keyword>
<name>B9TPB0_RICCO</name>
<dbReference type="Proteomes" id="UP000008311">
    <property type="component" value="Unassembled WGS sequence"/>
</dbReference>
<gene>
    <name evidence="1" type="ORF">RCOM_2123830</name>
</gene>
<evidence type="ECO:0000313" key="2">
    <source>
        <dbReference type="Proteomes" id="UP000008311"/>
    </source>
</evidence>
<dbReference type="InterPro" id="IPR013424">
    <property type="entry name" value="Ice-binding_C"/>
</dbReference>
<evidence type="ECO:0000313" key="1">
    <source>
        <dbReference type="EMBL" id="EEF22304.1"/>
    </source>
</evidence>
<dbReference type="EMBL" id="EQ995182">
    <property type="protein sequence ID" value="EEF22304.1"/>
    <property type="molecule type" value="Genomic_DNA"/>
</dbReference>
<proteinExistence type="predicted"/>